<gene>
    <name evidence="1" type="ORF">QRO08_16395</name>
</gene>
<accession>A0ABY9AKY4</accession>
<organism evidence="1 2">
    <name type="scientific">Paracidovorax citrulli</name>
    <name type="common">Acidovorax citrulli</name>
    <dbReference type="NCBI Taxonomy" id="80869"/>
    <lineage>
        <taxon>Bacteria</taxon>
        <taxon>Pseudomonadati</taxon>
        <taxon>Pseudomonadota</taxon>
        <taxon>Betaproteobacteria</taxon>
        <taxon>Burkholderiales</taxon>
        <taxon>Comamonadaceae</taxon>
        <taxon>Paracidovorax</taxon>
    </lineage>
</organism>
<dbReference type="GeneID" id="79791297"/>
<evidence type="ECO:0000313" key="1">
    <source>
        <dbReference type="EMBL" id="WIY47409.1"/>
    </source>
</evidence>
<protein>
    <submittedName>
        <fullName evidence="1">Uncharacterized protein</fullName>
    </submittedName>
</protein>
<proteinExistence type="predicted"/>
<dbReference type="Gene3D" id="1.10.3210.10">
    <property type="entry name" value="Hypothetical protein af1432"/>
    <property type="match status" value="1"/>
</dbReference>
<dbReference type="RefSeq" id="WP_011794805.1">
    <property type="nucleotide sequence ID" value="NZ_CP023687.1"/>
</dbReference>
<name>A0ABY9AKY4_PARCI</name>
<reference evidence="1 2" key="1">
    <citation type="submission" date="2023-06" db="EMBL/GenBank/DDBJ databases">
        <authorList>
            <person name="Ham H."/>
            <person name="Park D.S."/>
        </authorList>
    </citation>
    <scope>NUCLEOTIDE SEQUENCE [LARGE SCALE GENOMIC DNA]</scope>
    <source>
        <strain evidence="1 2">KACC 17005</strain>
    </source>
</reference>
<dbReference type="SUPFAM" id="SSF109604">
    <property type="entry name" value="HD-domain/PDEase-like"/>
    <property type="match status" value="1"/>
</dbReference>
<keyword evidence="2" id="KW-1185">Reference proteome</keyword>
<evidence type="ECO:0000313" key="2">
    <source>
        <dbReference type="Proteomes" id="UP001242732"/>
    </source>
</evidence>
<dbReference type="EMBL" id="CP127363">
    <property type="protein sequence ID" value="WIY47409.1"/>
    <property type="molecule type" value="Genomic_DNA"/>
</dbReference>
<dbReference type="Proteomes" id="UP001242732">
    <property type="component" value="Chromosome"/>
</dbReference>
<sequence>MTETLAQLEARDQAVGPTILLASGRYFSFDKPESTPVSVEDIAHALSHLCRFTGHCRGFYSVAQHAVLVSHLVPPEHAFHALHHDDVEAVMGDMSSPLKRLMPEYKALERRVEAAILAQFGLPAATPAEVKHADLVALRTEQRDLMHIDGGRWPSLDGIEPTPSFGLQPMGPNSARQLYLARHRELLAARGAHGAEIIAPAKDTKHYTPAPGEDGWVTERIWKGTPYDFMRLARGLVYLTPEPAETRARQMTNAPATGAERTPA</sequence>